<gene>
    <name evidence="2" type="ORF">APZ42_002631</name>
</gene>
<dbReference type="Gene3D" id="1.10.340.70">
    <property type="match status" value="1"/>
</dbReference>
<protein>
    <recommendedName>
        <fullName evidence="4">Integrase zinc-binding domain-containing protein</fullName>
    </recommendedName>
</protein>
<dbReference type="Proteomes" id="UP000076858">
    <property type="component" value="Unassembled WGS sequence"/>
</dbReference>
<organism evidence="2 3">
    <name type="scientific">Daphnia magna</name>
    <dbReference type="NCBI Taxonomy" id="35525"/>
    <lineage>
        <taxon>Eukaryota</taxon>
        <taxon>Metazoa</taxon>
        <taxon>Ecdysozoa</taxon>
        <taxon>Arthropoda</taxon>
        <taxon>Crustacea</taxon>
        <taxon>Branchiopoda</taxon>
        <taxon>Diplostraca</taxon>
        <taxon>Cladocera</taxon>
        <taxon>Anomopoda</taxon>
        <taxon>Daphniidae</taxon>
        <taxon>Daphnia</taxon>
    </lineage>
</organism>
<keyword evidence="3" id="KW-1185">Reference proteome</keyword>
<evidence type="ECO:0000313" key="3">
    <source>
        <dbReference type="Proteomes" id="UP000076858"/>
    </source>
</evidence>
<dbReference type="EMBL" id="LRGB01008185">
    <property type="protein sequence ID" value="KZS00892.1"/>
    <property type="molecule type" value="Genomic_DNA"/>
</dbReference>
<proteinExistence type="predicted"/>
<evidence type="ECO:0008006" key="4">
    <source>
        <dbReference type="Google" id="ProtNLM"/>
    </source>
</evidence>
<comment type="caution">
    <text evidence="2">The sequence shown here is derived from an EMBL/GenBank/DDBJ whole genome shotgun (WGS) entry which is preliminary data.</text>
</comment>
<evidence type="ECO:0000256" key="1">
    <source>
        <dbReference type="SAM" id="MobiDB-lite"/>
    </source>
</evidence>
<sequence length="366" mass="41107">MTKQELSGRLERWSLSLEEYDISIHCMKGGLHEDADALSRYPIQERGEEEQVLYIPVAAIGLDTRSWADGQDRVKQWRWIKQVMIKKSSTQYENVMLKTVLLYLRTTRFGQEFDRLCVPTERRKEALSWVHDEPTAGHLGQTKTLVSQGPAGCHGPTNRKILGRDVVVRHGFPRELTSTRGSVLRLNSPVKCWPCCESCRKVEKLEHADTDLDVERAGSSSGVARADTGSEEARTETEEGMACAETDTSETLEADTGVTPDTSTAAAAVEPPARREKGRMRHRPLEPIAEMGEGLQDKKDSVVSAATELPAGCLTRKKRATGWMKNMLFFTLVCVVGQMVQANEMRGKMNVNFYFIEESSFFFIKE</sequence>
<feature type="region of interest" description="Disordered" evidence="1">
    <location>
        <begin position="216"/>
        <end position="279"/>
    </location>
</feature>
<dbReference type="AlphaFoldDB" id="A0A164I556"/>
<name>A0A164I556_9CRUS</name>
<reference evidence="2 3" key="1">
    <citation type="submission" date="2016-03" db="EMBL/GenBank/DDBJ databases">
        <title>EvidentialGene: Evidence-directed Construction of Genes on Genomes.</title>
        <authorList>
            <person name="Gilbert D.G."/>
            <person name="Choi J.-H."/>
            <person name="Mockaitis K."/>
            <person name="Colbourne J."/>
            <person name="Pfrender M."/>
        </authorList>
    </citation>
    <scope>NUCLEOTIDE SEQUENCE [LARGE SCALE GENOMIC DNA]</scope>
    <source>
        <strain evidence="2 3">Xinb3</strain>
        <tissue evidence="2">Complete organism</tissue>
    </source>
</reference>
<accession>A0A164I556</accession>
<evidence type="ECO:0000313" key="2">
    <source>
        <dbReference type="EMBL" id="KZS00892.1"/>
    </source>
</evidence>